<gene>
    <name evidence="3" type="primary">LOC115628086</name>
</gene>
<keyword evidence="2" id="KW-1185">Reference proteome</keyword>
<evidence type="ECO:0000313" key="2">
    <source>
        <dbReference type="Proteomes" id="UP000504634"/>
    </source>
</evidence>
<evidence type="ECO:0000256" key="1">
    <source>
        <dbReference type="SAM" id="Coils"/>
    </source>
</evidence>
<proteinExistence type="predicted"/>
<accession>A0A6J2TXQ4</accession>
<organism evidence="2 3">
    <name type="scientific">Drosophila lebanonensis</name>
    <name type="common">Fruit fly</name>
    <name type="synonym">Scaptodrosophila lebanonensis</name>
    <dbReference type="NCBI Taxonomy" id="7225"/>
    <lineage>
        <taxon>Eukaryota</taxon>
        <taxon>Metazoa</taxon>
        <taxon>Ecdysozoa</taxon>
        <taxon>Arthropoda</taxon>
        <taxon>Hexapoda</taxon>
        <taxon>Insecta</taxon>
        <taxon>Pterygota</taxon>
        <taxon>Neoptera</taxon>
        <taxon>Endopterygota</taxon>
        <taxon>Diptera</taxon>
        <taxon>Brachycera</taxon>
        <taxon>Muscomorpha</taxon>
        <taxon>Ephydroidea</taxon>
        <taxon>Drosophilidae</taxon>
        <taxon>Scaptodrosophila</taxon>
    </lineage>
</organism>
<evidence type="ECO:0000313" key="3">
    <source>
        <dbReference type="RefSeq" id="XP_030379923.1"/>
    </source>
</evidence>
<reference evidence="3" key="1">
    <citation type="submission" date="2025-08" db="UniProtKB">
        <authorList>
            <consortium name="RefSeq"/>
        </authorList>
    </citation>
    <scope>IDENTIFICATION</scope>
    <source>
        <strain evidence="3">11010-0011.00</strain>
        <tissue evidence="3">Whole body</tissue>
    </source>
</reference>
<name>A0A6J2TXQ4_DROLE</name>
<dbReference type="AlphaFoldDB" id="A0A6J2TXQ4"/>
<dbReference type="OrthoDB" id="2441647at2759"/>
<dbReference type="Proteomes" id="UP000504634">
    <property type="component" value="Unplaced"/>
</dbReference>
<dbReference type="RefSeq" id="XP_030379923.1">
    <property type="nucleotide sequence ID" value="XM_030524063.1"/>
</dbReference>
<sequence length="117" mass="13328">MEIVTLKEQLAIRSAEYARLAAQYDPFRLHNTLSESGGNGGAVTGTTGTRDSLPEYVLKADLDNALMMVHQRDMRVEEMILELVQLMEERDHLQLKLSDTLRQLEAERVRASDVERK</sequence>
<feature type="coiled-coil region" evidence="1">
    <location>
        <begin position="76"/>
        <end position="103"/>
    </location>
</feature>
<keyword evidence="1" id="KW-0175">Coiled coil</keyword>
<dbReference type="GeneID" id="115628086"/>
<protein>
    <submittedName>
        <fullName evidence="3">Protein lava lamp-like</fullName>
    </submittedName>
</protein>